<reference evidence="1" key="1">
    <citation type="submission" date="2022-04" db="EMBL/GenBank/DDBJ databases">
        <title>Genome of the entomopathogenic fungus Entomophthora muscae.</title>
        <authorList>
            <person name="Elya C."/>
            <person name="Lovett B.R."/>
            <person name="Lee E."/>
            <person name="Macias A.M."/>
            <person name="Hajek A.E."/>
            <person name="De Bivort B.L."/>
            <person name="Kasson M.T."/>
            <person name="De Fine Licht H.H."/>
            <person name="Stajich J.E."/>
        </authorList>
    </citation>
    <scope>NUCLEOTIDE SEQUENCE</scope>
    <source>
        <strain evidence="1">Berkeley</strain>
    </source>
</reference>
<evidence type="ECO:0000313" key="1">
    <source>
        <dbReference type="EMBL" id="KAJ9073935.1"/>
    </source>
</evidence>
<organism evidence="1 2">
    <name type="scientific">Entomophthora muscae</name>
    <dbReference type="NCBI Taxonomy" id="34485"/>
    <lineage>
        <taxon>Eukaryota</taxon>
        <taxon>Fungi</taxon>
        <taxon>Fungi incertae sedis</taxon>
        <taxon>Zoopagomycota</taxon>
        <taxon>Entomophthoromycotina</taxon>
        <taxon>Entomophthoromycetes</taxon>
        <taxon>Entomophthorales</taxon>
        <taxon>Entomophthoraceae</taxon>
        <taxon>Entomophthora</taxon>
    </lineage>
</organism>
<dbReference type="Proteomes" id="UP001165960">
    <property type="component" value="Unassembled WGS sequence"/>
</dbReference>
<gene>
    <name evidence="1" type="ORF">DSO57_1011387</name>
</gene>
<evidence type="ECO:0000313" key="2">
    <source>
        <dbReference type="Proteomes" id="UP001165960"/>
    </source>
</evidence>
<dbReference type="EMBL" id="QTSX02002879">
    <property type="protein sequence ID" value="KAJ9073935.1"/>
    <property type="molecule type" value="Genomic_DNA"/>
</dbReference>
<keyword evidence="2" id="KW-1185">Reference proteome</keyword>
<name>A0ACC2THJ1_9FUNG</name>
<proteinExistence type="predicted"/>
<protein>
    <submittedName>
        <fullName evidence="1">Uncharacterized protein</fullName>
    </submittedName>
</protein>
<sequence>MYSIPGLCPGYSSEDLYSFLLDFGLHPALMESMETIGVLVNQFIQPVVVI</sequence>
<accession>A0ACC2THJ1</accession>
<comment type="caution">
    <text evidence="1">The sequence shown here is derived from an EMBL/GenBank/DDBJ whole genome shotgun (WGS) entry which is preliminary data.</text>
</comment>